<evidence type="ECO:0000259" key="6">
    <source>
        <dbReference type="PROSITE" id="PS50181"/>
    </source>
</evidence>
<evidence type="ECO:0000313" key="7">
    <source>
        <dbReference type="Ensembl" id="ENSPKIP00000014989.1"/>
    </source>
</evidence>
<evidence type="ECO:0000256" key="5">
    <source>
        <dbReference type="ARBA" id="ARBA00077971"/>
    </source>
</evidence>
<dbReference type="KEGG" id="pki:111851900"/>
<evidence type="ECO:0000256" key="3">
    <source>
        <dbReference type="ARBA" id="ARBA00062469"/>
    </source>
</evidence>
<organism evidence="7 8">
    <name type="scientific">Paramormyrops kingsleyae</name>
    <dbReference type="NCBI Taxonomy" id="1676925"/>
    <lineage>
        <taxon>Eukaryota</taxon>
        <taxon>Metazoa</taxon>
        <taxon>Chordata</taxon>
        <taxon>Craniata</taxon>
        <taxon>Vertebrata</taxon>
        <taxon>Euteleostomi</taxon>
        <taxon>Actinopterygii</taxon>
        <taxon>Neopterygii</taxon>
        <taxon>Teleostei</taxon>
        <taxon>Osteoglossocephala</taxon>
        <taxon>Osteoglossomorpha</taxon>
        <taxon>Osteoglossiformes</taxon>
        <taxon>Mormyridae</taxon>
        <taxon>Paramormyrops</taxon>
    </lineage>
</organism>
<dbReference type="SUPFAM" id="SSF52047">
    <property type="entry name" value="RNI-like"/>
    <property type="match status" value="1"/>
</dbReference>
<evidence type="ECO:0000256" key="2">
    <source>
        <dbReference type="ARBA" id="ARBA00022786"/>
    </source>
</evidence>
<feature type="domain" description="F-box" evidence="6">
    <location>
        <begin position="12"/>
        <end position="53"/>
    </location>
</feature>
<dbReference type="SUPFAM" id="SSF81383">
    <property type="entry name" value="F-box domain"/>
    <property type="match status" value="1"/>
</dbReference>
<keyword evidence="8" id="KW-1185">Reference proteome</keyword>
<comment type="function">
    <text evidence="1">Substrate-recognition component of the SCF (SKP1-CUL1-F-box protein)-type E3 ubiquitin ligase complex.</text>
</comment>
<dbReference type="FunFam" id="1.20.1280.50:FF:000005">
    <property type="entry name" value="F-box/LRR-repeat protein 3 isoform X1"/>
    <property type="match status" value="1"/>
</dbReference>
<dbReference type="Gene3D" id="1.20.1280.50">
    <property type="match status" value="1"/>
</dbReference>
<dbReference type="STRING" id="1676925.ENSPKIP00000014989"/>
<proteinExistence type="predicted"/>
<keyword evidence="2" id="KW-0833">Ubl conjugation pathway</keyword>
<reference evidence="7" key="2">
    <citation type="submission" date="2025-09" db="UniProtKB">
        <authorList>
            <consortium name="Ensembl"/>
        </authorList>
    </citation>
    <scope>IDENTIFICATION</scope>
</reference>
<name>A0A3B3R9N5_9TELE</name>
<comment type="subunit">
    <text evidence="3">Directly interacts with SKP1 and CUL1.</text>
</comment>
<dbReference type="PANTHER" id="PTHR20872:SF1">
    <property type="entry name" value="F-BOX DOMAIN-CONTAINING PROTEIN"/>
    <property type="match status" value="1"/>
</dbReference>
<evidence type="ECO:0000313" key="8">
    <source>
        <dbReference type="Proteomes" id="UP000261540"/>
    </source>
</evidence>
<dbReference type="Gene3D" id="3.80.10.10">
    <property type="entry name" value="Ribonuclease Inhibitor"/>
    <property type="match status" value="1"/>
</dbReference>
<dbReference type="GeneTree" id="ENSGT00420000029943"/>
<dbReference type="Proteomes" id="UP000261540">
    <property type="component" value="Unplaced"/>
</dbReference>
<sequence length="383" mass="43450">MTKTLRFGCEMKFPEEVLANIFSYLPLRDRYSSSLVCKPWAQALNYPSVWYYTEVSRCETGAEDHGLQHFCHLLGMVKHLKIIVCQLKDVANRDMALRVLSQATDQSNRLQKLSVSCMGEFPLFYSGEDILHGIEAVLLNEASGLSLREVDFRDMPFTLSDQLIRNIAQRSPDLQRIYINNQALVCNVTVNTIQQLLVSCPKVQVLGAFYASLSEKVLSELLLPGRAPLKLLELYCERSDKYVPAISNGFWEVLHKRHPSLSVNVILNHTLPAKKFLKILQPSIPIRDLELLTYTYLVNEVNFVAASYGTTLEKLVLQTTSSAELDLALVGLASSCPHLREIHCYCVVTQGVVQAFCTKCPHLWRYTLKTRKEPHPWTCTVIK</sequence>
<dbReference type="PANTHER" id="PTHR20872">
    <property type="match status" value="1"/>
</dbReference>
<dbReference type="PROSITE" id="PS50181">
    <property type="entry name" value="FBOX"/>
    <property type="match status" value="1"/>
</dbReference>
<dbReference type="CTD" id="55336"/>
<accession>A0A3B3R9N5</accession>
<protein>
    <recommendedName>
        <fullName evidence="4">F-box/LRR-repeat protein 8</fullName>
    </recommendedName>
    <alternativeName>
        <fullName evidence="5">F-box and leucine-rich repeat protein 8</fullName>
    </alternativeName>
</protein>
<dbReference type="AlphaFoldDB" id="A0A3B3R9N5"/>
<dbReference type="InterPro" id="IPR036047">
    <property type="entry name" value="F-box-like_dom_sf"/>
</dbReference>
<dbReference type="InterPro" id="IPR001810">
    <property type="entry name" value="F-box_dom"/>
</dbReference>
<evidence type="ECO:0000256" key="1">
    <source>
        <dbReference type="ARBA" id="ARBA00003437"/>
    </source>
</evidence>
<dbReference type="FunFam" id="3.80.10.10:FF:000260">
    <property type="entry name" value="F-box/LRR-repeat protein 8"/>
    <property type="match status" value="1"/>
</dbReference>
<dbReference type="Ensembl" id="ENSPKIT00000039446.1">
    <property type="protein sequence ID" value="ENSPKIP00000014989.1"/>
    <property type="gene ID" value="ENSPKIG00000001851.1"/>
</dbReference>
<evidence type="ECO:0000256" key="4">
    <source>
        <dbReference type="ARBA" id="ARBA00070268"/>
    </source>
</evidence>
<dbReference type="SMART" id="SM00256">
    <property type="entry name" value="FBOX"/>
    <property type="match status" value="1"/>
</dbReference>
<dbReference type="Pfam" id="PF12937">
    <property type="entry name" value="F-box-like"/>
    <property type="match status" value="1"/>
</dbReference>
<reference evidence="7" key="1">
    <citation type="submission" date="2025-08" db="UniProtKB">
        <authorList>
            <consortium name="Ensembl"/>
        </authorList>
    </citation>
    <scope>IDENTIFICATION</scope>
</reference>
<dbReference type="OrthoDB" id="3219396at2759"/>
<dbReference type="InterPro" id="IPR032675">
    <property type="entry name" value="LRR_dom_sf"/>
</dbReference>